<evidence type="ECO:0000259" key="8">
    <source>
        <dbReference type="Pfam" id="PF02770"/>
    </source>
</evidence>
<keyword evidence="11" id="KW-1185">Reference proteome</keyword>
<dbReference type="Pfam" id="PF00441">
    <property type="entry name" value="Acyl-CoA_dh_1"/>
    <property type="match status" value="1"/>
</dbReference>
<evidence type="ECO:0000256" key="3">
    <source>
        <dbReference type="ARBA" id="ARBA00022630"/>
    </source>
</evidence>
<keyword evidence="3 6" id="KW-0285">Flavoprotein</keyword>
<dbReference type="SUPFAM" id="SSF47203">
    <property type="entry name" value="Acyl-CoA dehydrogenase C-terminal domain-like"/>
    <property type="match status" value="1"/>
</dbReference>
<dbReference type="GO" id="GO:0003995">
    <property type="term" value="F:acyl-CoA dehydrogenase activity"/>
    <property type="evidence" value="ECO:0007669"/>
    <property type="project" value="InterPro"/>
</dbReference>
<dbReference type="EMBL" id="AMGY01000004">
    <property type="protein sequence ID" value="EXJ84085.1"/>
    <property type="molecule type" value="Genomic_DNA"/>
</dbReference>
<proteinExistence type="inferred from homology"/>
<evidence type="ECO:0000313" key="10">
    <source>
        <dbReference type="EMBL" id="EXJ84085.1"/>
    </source>
</evidence>
<accession>W9Y363</accession>
<comment type="caution">
    <text evidence="10">The sequence shown here is derived from an EMBL/GenBank/DDBJ whole genome shotgun (WGS) entry which is preliminary data.</text>
</comment>
<dbReference type="InterPro" id="IPR006091">
    <property type="entry name" value="Acyl-CoA_Oxase/DH_mid-dom"/>
</dbReference>
<evidence type="ECO:0000256" key="4">
    <source>
        <dbReference type="ARBA" id="ARBA00022827"/>
    </source>
</evidence>
<dbReference type="SUPFAM" id="SSF56645">
    <property type="entry name" value="Acyl-CoA dehydrogenase NM domain-like"/>
    <property type="match status" value="1"/>
</dbReference>
<evidence type="ECO:0000256" key="6">
    <source>
        <dbReference type="RuleBase" id="RU362125"/>
    </source>
</evidence>
<dbReference type="PANTHER" id="PTHR48083">
    <property type="entry name" value="MEDIUM-CHAIN SPECIFIC ACYL-COA DEHYDROGENASE, MITOCHONDRIAL-RELATED"/>
    <property type="match status" value="1"/>
</dbReference>
<dbReference type="PANTHER" id="PTHR48083:SF17">
    <property type="entry name" value="ACYL-COA DEHYDROGENASE (AFU_ORTHOLOGUE AFUA_2G16630)-RELATED"/>
    <property type="match status" value="1"/>
</dbReference>
<evidence type="ECO:0000259" key="9">
    <source>
        <dbReference type="Pfam" id="PF02771"/>
    </source>
</evidence>
<evidence type="ECO:0000256" key="1">
    <source>
        <dbReference type="ARBA" id="ARBA00001974"/>
    </source>
</evidence>
<dbReference type="GO" id="GO:0050660">
    <property type="term" value="F:flavin adenine dinucleotide binding"/>
    <property type="evidence" value="ECO:0007669"/>
    <property type="project" value="InterPro"/>
</dbReference>
<dbReference type="GO" id="GO:0033539">
    <property type="term" value="P:fatty acid beta-oxidation using acyl-CoA dehydrogenase"/>
    <property type="evidence" value="ECO:0007669"/>
    <property type="project" value="TreeGrafter"/>
</dbReference>
<dbReference type="OrthoDB" id="10254877at2759"/>
<dbReference type="Pfam" id="PF02770">
    <property type="entry name" value="Acyl-CoA_dh_M"/>
    <property type="match status" value="1"/>
</dbReference>
<feature type="domain" description="Acyl-CoA dehydrogenase/oxidase C-terminal" evidence="7">
    <location>
        <begin position="260"/>
        <end position="414"/>
    </location>
</feature>
<dbReference type="InterPro" id="IPR046373">
    <property type="entry name" value="Acyl-CoA_Oxase/DH_mid-dom_sf"/>
</dbReference>
<feature type="domain" description="Acyl-CoA oxidase/dehydrogenase middle" evidence="8">
    <location>
        <begin position="155"/>
        <end position="248"/>
    </location>
</feature>
<name>W9Y363_9EURO</name>
<evidence type="ECO:0000313" key="11">
    <source>
        <dbReference type="Proteomes" id="UP000019478"/>
    </source>
</evidence>
<dbReference type="Gene3D" id="1.20.140.10">
    <property type="entry name" value="Butyryl-CoA Dehydrogenase, subunit A, domain 3"/>
    <property type="match status" value="1"/>
</dbReference>
<evidence type="ECO:0000256" key="5">
    <source>
        <dbReference type="ARBA" id="ARBA00023002"/>
    </source>
</evidence>
<dbReference type="PROSITE" id="PS00072">
    <property type="entry name" value="ACYL_COA_DH_1"/>
    <property type="match status" value="1"/>
</dbReference>
<comment type="cofactor">
    <cofactor evidence="1 6">
        <name>FAD</name>
        <dbReference type="ChEBI" id="CHEBI:57692"/>
    </cofactor>
</comment>
<dbReference type="Gene3D" id="2.40.110.10">
    <property type="entry name" value="Butyryl-CoA Dehydrogenase, subunit A, domain 2"/>
    <property type="match status" value="1"/>
</dbReference>
<protein>
    <submittedName>
        <fullName evidence="10">Acyl-CoA dehydrogenase</fullName>
    </submittedName>
</protein>
<evidence type="ECO:0000256" key="2">
    <source>
        <dbReference type="ARBA" id="ARBA00009347"/>
    </source>
</evidence>
<dbReference type="RefSeq" id="XP_007733070.1">
    <property type="nucleotide sequence ID" value="XM_007734880.1"/>
</dbReference>
<sequence length="431" mass="47286">MAHSTHVAPYDDPLWSSRGYSPYHNESHFRLRKEVRDYVEQEIIPYAAEWEKAGDIPPEHFRKFASRGYMAASIYPLATEHLGSLRLPGDIRPSQWDAFHDMVFMDEIARCGYLGVIWGLACGNIIGFPPVINYGTPAQKRKFVPDVLQGKTRFCLGVTEPDAGSDVAGITTTAVREGNIYRVNGSKKWITNGIYADYCTAAVRTGGPRGKGLSVLVVPLKAKGVTLKRMDNSGVHASGSTFIELDDVEVPVENLIGREGQGFEIITSNFNHERIWLACTALRLARVSIRDAYLHATTRETFGKKLIDNQVIRQKLAASGRKIESAQALLEQLVYIIDAAKRQGGQVPPGVGGLVANAKVLAGNALEEVSRECQQIMGGQGYNKNGRGAIVEQISRDFRVLVVGGGSEEILTDFALKEEAKLCRRGPGSKL</sequence>
<comment type="similarity">
    <text evidence="2 6">Belongs to the acyl-CoA dehydrogenase family.</text>
</comment>
<dbReference type="Pfam" id="PF02771">
    <property type="entry name" value="Acyl-CoA_dh_N"/>
    <property type="match status" value="1"/>
</dbReference>
<dbReference type="Proteomes" id="UP000019478">
    <property type="component" value="Unassembled WGS sequence"/>
</dbReference>
<dbReference type="InterPro" id="IPR009075">
    <property type="entry name" value="AcylCo_DH/oxidase_C"/>
</dbReference>
<evidence type="ECO:0000259" key="7">
    <source>
        <dbReference type="Pfam" id="PF00441"/>
    </source>
</evidence>
<feature type="domain" description="Acyl-CoA dehydrogenase/oxidase N-terminal" evidence="9">
    <location>
        <begin position="26"/>
        <end position="151"/>
    </location>
</feature>
<gene>
    <name evidence="10" type="ORF">A1O3_04752</name>
</gene>
<dbReference type="Gene3D" id="1.10.540.10">
    <property type="entry name" value="Acyl-CoA dehydrogenase/oxidase, N-terminal domain"/>
    <property type="match status" value="1"/>
</dbReference>
<dbReference type="InterPro" id="IPR050741">
    <property type="entry name" value="Acyl-CoA_dehydrogenase"/>
</dbReference>
<dbReference type="InterPro" id="IPR036250">
    <property type="entry name" value="AcylCo_DH-like_C"/>
</dbReference>
<dbReference type="HOGENOM" id="CLU_018204_4_1_1"/>
<dbReference type="AlphaFoldDB" id="W9Y363"/>
<keyword evidence="4 6" id="KW-0274">FAD</keyword>
<dbReference type="InterPro" id="IPR009100">
    <property type="entry name" value="AcylCoA_DH/oxidase_NM_dom_sf"/>
</dbReference>
<dbReference type="GeneID" id="19168870"/>
<dbReference type="InterPro" id="IPR006089">
    <property type="entry name" value="Acyl-CoA_DH_CS"/>
</dbReference>
<dbReference type="InterPro" id="IPR037069">
    <property type="entry name" value="AcylCoA_DH/ox_N_sf"/>
</dbReference>
<dbReference type="eggNOG" id="KOG0139">
    <property type="taxonomic scope" value="Eukaryota"/>
</dbReference>
<organism evidence="10 11">
    <name type="scientific">Capronia epimyces CBS 606.96</name>
    <dbReference type="NCBI Taxonomy" id="1182542"/>
    <lineage>
        <taxon>Eukaryota</taxon>
        <taxon>Fungi</taxon>
        <taxon>Dikarya</taxon>
        <taxon>Ascomycota</taxon>
        <taxon>Pezizomycotina</taxon>
        <taxon>Eurotiomycetes</taxon>
        <taxon>Chaetothyriomycetidae</taxon>
        <taxon>Chaetothyriales</taxon>
        <taxon>Herpotrichiellaceae</taxon>
        <taxon>Capronia</taxon>
    </lineage>
</organism>
<dbReference type="GO" id="GO:0005737">
    <property type="term" value="C:cytoplasm"/>
    <property type="evidence" value="ECO:0007669"/>
    <property type="project" value="TreeGrafter"/>
</dbReference>
<dbReference type="InterPro" id="IPR013786">
    <property type="entry name" value="AcylCoA_DH/ox_N"/>
</dbReference>
<dbReference type="STRING" id="1182542.W9Y363"/>
<keyword evidence="5 6" id="KW-0560">Oxidoreductase</keyword>
<reference evidence="10 11" key="1">
    <citation type="submission" date="2013-03" db="EMBL/GenBank/DDBJ databases">
        <title>The Genome Sequence of Capronia epimyces CBS 606.96.</title>
        <authorList>
            <consortium name="The Broad Institute Genomics Platform"/>
            <person name="Cuomo C."/>
            <person name="de Hoog S."/>
            <person name="Gorbushina A."/>
            <person name="Walker B."/>
            <person name="Young S.K."/>
            <person name="Zeng Q."/>
            <person name="Gargeya S."/>
            <person name="Fitzgerald M."/>
            <person name="Haas B."/>
            <person name="Abouelleil A."/>
            <person name="Allen A.W."/>
            <person name="Alvarado L."/>
            <person name="Arachchi H.M."/>
            <person name="Berlin A.M."/>
            <person name="Chapman S.B."/>
            <person name="Gainer-Dewar J."/>
            <person name="Goldberg J."/>
            <person name="Griggs A."/>
            <person name="Gujja S."/>
            <person name="Hansen M."/>
            <person name="Howarth C."/>
            <person name="Imamovic A."/>
            <person name="Ireland A."/>
            <person name="Larimer J."/>
            <person name="McCowan C."/>
            <person name="Murphy C."/>
            <person name="Pearson M."/>
            <person name="Poon T.W."/>
            <person name="Priest M."/>
            <person name="Roberts A."/>
            <person name="Saif S."/>
            <person name="Shea T."/>
            <person name="Sisk P."/>
            <person name="Sykes S."/>
            <person name="Wortman J."/>
            <person name="Nusbaum C."/>
            <person name="Birren B."/>
        </authorList>
    </citation>
    <scope>NUCLEOTIDE SEQUENCE [LARGE SCALE GENOMIC DNA]</scope>
    <source>
        <strain evidence="10 11">CBS 606.96</strain>
    </source>
</reference>